<evidence type="ECO:0000259" key="10">
    <source>
        <dbReference type="PROSITE" id="PS51030"/>
    </source>
</evidence>
<dbReference type="InterPro" id="IPR001628">
    <property type="entry name" value="Znf_hrmn_rcpt"/>
</dbReference>
<evidence type="ECO:0000256" key="9">
    <source>
        <dbReference type="ARBA" id="ARBA00023242"/>
    </source>
</evidence>
<evidence type="ECO:0000313" key="13">
    <source>
        <dbReference type="Proteomes" id="UP000001940"/>
    </source>
</evidence>
<keyword evidence="7" id="KW-0804">Transcription</keyword>
<dbReference type="SUPFAM" id="SSF57716">
    <property type="entry name" value="Glucocorticoid receptor-like (DNA-binding domain)"/>
    <property type="match status" value="1"/>
</dbReference>
<gene>
    <name evidence="12 14" type="primary">nhr-257</name>
    <name evidence="14" type="ORF">C17A2.1</name>
    <name evidence="12" type="ORF">CELE_C17A2.1</name>
</gene>
<dbReference type="HOGENOM" id="CLU_066719_0_0_1"/>
<keyword evidence="9" id="KW-0539">Nucleus</keyword>
<evidence type="ECO:0000313" key="14">
    <source>
        <dbReference type="WormBase" id="C17A2.1"/>
    </source>
</evidence>
<dbReference type="GeneID" id="182697"/>
<dbReference type="PANTHER" id="PTHR46397">
    <property type="entry name" value="NUCLEAR HORMONE RECEPTOR FAMILY-RELATED"/>
    <property type="match status" value="1"/>
</dbReference>
<keyword evidence="6" id="KW-0238">DNA-binding</keyword>
<evidence type="ECO:0000313" key="12">
    <source>
        <dbReference type="EMBL" id="CCD64790.1"/>
    </source>
</evidence>
<dbReference type="PIR" id="T31921">
    <property type="entry name" value="T31921"/>
</dbReference>
<feature type="domain" description="Nuclear receptor" evidence="10">
    <location>
        <begin position="5"/>
        <end position="79"/>
    </location>
</feature>
<dbReference type="AlphaFoldDB" id="O16538"/>
<protein>
    <submittedName>
        <fullName evidence="12">Nuclear receptor</fullName>
    </submittedName>
</protein>
<evidence type="ECO:0000256" key="3">
    <source>
        <dbReference type="ARBA" id="ARBA00022771"/>
    </source>
</evidence>
<dbReference type="SMART" id="SM00430">
    <property type="entry name" value="HOLI"/>
    <property type="match status" value="1"/>
</dbReference>
<dbReference type="GO" id="GO:0003700">
    <property type="term" value="F:DNA-binding transcription factor activity"/>
    <property type="evidence" value="ECO:0007669"/>
    <property type="project" value="InterPro"/>
</dbReference>
<dbReference type="Proteomes" id="UP000001940">
    <property type="component" value="Chromosome II"/>
</dbReference>
<dbReference type="GO" id="GO:0008270">
    <property type="term" value="F:zinc ion binding"/>
    <property type="evidence" value="ECO:0007669"/>
    <property type="project" value="UniProtKB-KW"/>
</dbReference>
<evidence type="ECO:0000256" key="2">
    <source>
        <dbReference type="ARBA" id="ARBA00022723"/>
    </source>
</evidence>
<evidence type="ECO:0000256" key="7">
    <source>
        <dbReference type="ARBA" id="ARBA00023163"/>
    </source>
</evidence>
<dbReference type="PaxDb" id="6239-C17A2.1"/>
<dbReference type="KEGG" id="cel:CELE_C17A2.1"/>
<evidence type="ECO:0000256" key="1">
    <source>
        <dbReference type="ARBA" id="ARBA00005993"/>
    </source>
</evidence>
<dbReference type="PROSITE" id="PS00031">
    <property type="entry name" value="NUCLEAR_REC_DBD_1"/>
    <property type="match status" value="1"/>
</dbReference>
<reference evidence="12 13" key="1">
    <citation type="journal article" date="1998" name="Science">
        <title>Genome sequence of the nematode C. elegans: a platform for investigating biology.</title>
        <authorList>
            <consortium name="The C. elegans sequencing consortium"/>
            <person name="Sulson J.E."/>
            <person name="Waterston R."/>
        </authorList>
    </citation>
    <scope>NUCLEOTIDE SEQUENCE [LARGE SCALE GENOMIC DNA]</scope>
    <source>
        <strain evidence="12 13">Bristol N2</strain>
    </source>
</reference>
<dbReference type="PhylomeDB" id="O16538"/>
<proteinExistence type="inferred from homology"/>
<dbReference type="SUPFAM" id="SSF48508">
    <property type="entry name" value="Nuclear receptor ligand-binding domain"/>
    <property type="match status" value="1"/>
</dbReference>
<dbReference type="RefSeq" id="NP_494672.2">
    <property type="nucleotide sequence ID" value="NM_062271.3"/>
</dbReference>
<dbReference type="GO" id="GO:0043565">
    <property type="term" value="F:sequence-specific DNA binding"/>
    <property type="evidence" value="ECO:0007669"/>
    <property type="project" value="InterPro"/>
</dbReference>
<dbReference type="UCSC" id="C17A2.1">
    <property type="organism name" value="c. elegans"/>
</dbReference>
<evidence type="ECO:0000259" key="11">
    <source>
        <dbReference type="PROSITE" id="PS51843"/>
    </source>
</evidence>
<dbReference type="SMR" id="O16538"/>
<dbReference type="InterPro" id="IPR035500">
    <property type="entry name" value="NHR-like_dom_sf"/>
</dbReference>
<evidence type="ECO:0000256" key="6">
    <source>
        <dbReference type="ARBA" id="ARBA00023125"/>
    </source>
</evidence>
<dbReference type="InterPro" id="IPR000536">
    <property type="entry name" value="Nucl_hrmn_rcpt_lig-bd"/>
</dbReference>
<keyword evidence="13" id="KW-1185">Reference proteome</keyword>
<evidence type="ECO:0000256" key="8">
    <source>
        <dbReference type="ARBA" id="ARBA00023170"/>
    </source>
</evidence>
<keyword evidence="3" id="KW-0863">Zinc-finger</keyword>
<dbReference type="SMART" id="SM00399">
    <property type="entry name" value="ZnF_C4"/>
    <property type="match status" value="1"/>
</dbReference>
<dbReference type="OrthoDB" id="6159439at2759"/>
<dbReference type="PROSITE" id="PS51030">
    <property type="entry name" value="NUCLEAR_REC_DBD_2"/>
    <property type="match status" value="1"/>
</dbReference>
<accession>O16538</accession>
<dbReference type="EMBL" id="BX284602">
    <property type="protein sequence ID" value="CCD64790.1"/>
    <property type="molecule type" value="Genomic_DNA"/>
</dbReference>
<keyword evidence="8 12" id="KW-0675">Receptor</keyword>
<evidence type="ECO:0000256" key="4">
    <source>
        <dbReference type="ARBA" id="ARBA00022833"/>
    </source>
</evidence>
<organism evidence="12 13">
    <name type="scientific">Caenorhabditis elegans</name>
    <dbReference type="NCBI Taxonomy" id="6239"/>
    <lineage>
        <taxon>Eukaryota</taxon>
        <taxon>Metazoa</taxon>
        <taxon>Ecdysozoa</taxon>
        <taxon>Nematoda</taxon>
        <taxon>Chromadorea</taxon>
        <taxon>Rhabditida</taxon>
        <taxon>Rhabditina</taxon>
        <taxon>Rhabditomorpha</taxon>
        <taxon>Rhabditoidea</taxon>
        <taxon>Rhabditidae</taxon>
        <taxon>Peloderinae</taxon>
        <taxon>Caenorhabditis</taxon>
    </lineage>
</organism>
<dbReference type="Pfam" id="PF00105">
    <property type="entry name" value="zf-C4"/>
    <property type="match status" value="1"/>
</dbReference>
<dbReference type="IntAct" id="O16538">
    <property type="interactions" value="1"/>
</dbReference>
<dbReference type="Gene3D" id="3.30.50.10">
    <property type="entry name" value="Erythroid Transcription Factor GATA-1, subunit A"/>
    <property type="match status" value="1"/>
</dbReference>
<dbReference type="InParanoid" id="O16538"/>
<keyword evidence="5" id="KW-0805">Transcription regulation</keyword>
<dbReference type="CTD" id="182697"/>
<name>O16538_CAEEL</name>
<keyword evidence="4" id="KW-0862">Zinc</keyword>
<dbReference type="PROSITE" id="PS51843">
    <property type="entry name" value="NR_LBD"/>
    <property type="match status" value="1"/>
</dbReference>
<dbReference type="InterPro" id="IPR013088">
    <property type="entry name" value="Znf_NHR/GATA"/>
</dbReference>
<dbReference type="eggNOG" id="KOG3575">
    <property type="taxonomic scope" value="Eukaryota"/>
</dbReference>
<dbReference type="AGR" id="WB:WBGene00015869"/>
<comment type="similarity">
    <text evidence="1">Belongs to the nuclear hormone receptor family.</text>
</comment>
<dbReference type="WormBase" id="C17A2.1">
    <property type="protein sequence ID" value="CE34694"/>
    <property type="gene ID" value="WBGene00015869"/>
    <property type="gene designation" value="nhr-257"/>
</dbReference>
<dbReference type="PANTHER" id="PTHR46397:SF3">
    <property type="entry name" value="NR LBD DOMAIN-CONTAINING PROTEIN-RELATED"/>
    <property type="match status" value="1"/>
</dbReference>
<sequence>MDRKNGPCRICNDPETTSPHFGAIVCTACASFFGRTTVDKFRCIANNKCVISCAKKITCRSCRYDSCIRAGMNKFYIRKIKAPKQQVIQEVDQNKTFPNSEMLPNFTRENSHKFSEVLNLPNNEILQFYVKEVEKSLSLKKRNFSKNILNAESINDLLIISAHLTGSAMESCFQCPGINLLEKEDIQVFLRYFEFSNVWIDSLREYSLMSHSHNKEISRTDKKVMKFINQVKSTLGTALIHLKLNIYEFAAFKSFCIWNIKFHKTSQTMRIVAQGHYVAVSSALRVYYKNQLKLSDMEIAIRIGDITLQIATVSTIYHDLIRLYQDVGRSL</sequence>
<keyword evidence="2" id="KW-0479">Metal-binding</keyword>
<evidence type="ECO:0000256" key="5">
    <source>
        <dbReference type="ARBA" id="ARBA00023015"/>
    </source>
</evidence>
<feature type="domain" description="NR LBD" evidence="11">
    <location>
        <begin position="117"/>
        <end position="331"/>
    </location>
</feature>